<dbReference type="InterPro" id="IPR036866">
    <property type="entry name" value="RibonucZ/Hydroxyglut_hydro"/>
</dbReference>
<dbReference type="PANTHER" id="PTHR30619:SF1">
    <property type="entry name" value="RECOMBINATION PROTEIN 2"/>
    <property type="match status" value="1"/>
</dbReference>
<dbReference type="Gene3D" id="3.60.15.10">
    <property type="entry name" value="Ribonuclease Z/Hydroxyacylglutathione hydrolase-like"/>
    <property type="match status" value="1"/>
</dbReference>
<sequence length="281" mass="31934">MNYAFQPQPKPMRVHIFDVEHGECSAIETPSGELILIGAGHNLSTNWKPSDWLKSRNQRPHCLVLSNLDRDHLSDLPSFEPGIRPVSIKHNNSVSPDWVENLKIEESGEVHDSIKTALHWVRNVFTGESINPDYGMEKMFFYHSPTKFQDTNNLSVVTFVSYNNIGIMFPGDLETAGWQEFLKDQNFLTYLRRTNIFIASHHGREGGYCKEVFDYCSPHAVIISDKPVVHGTQDHDLYSQHCSGLDFSGTNRKVLTTRNDGKITIEVPSTGSYTVYINQAY</sequence>
<dbReference type="Proteomes" id="UP000179057">
    <property type="component" value="Unassembled WGS sequence"/>
</dbReference>
<evidence type="ECO:0000313" key="2">
    <source>
        <dbReference type="Proteomes" id="UP000179057"/>
    </source>
</evidence>
<dbReference type="EMBL" id="MGIV01000014">
    <property type="protein sequence ID" value="OGM94214.1"/>
    <property type="molecule type" value="Genomic_DNA"/>
</dbReference>
<dbReference type="InterPro" id="IPR052159">
    <property type="entry name" value="Competence_DNA_uptake"/>
</dbReference>
<comment type="caution">
    <text evidence="1">The sequence shown here is derived from an EMBL/GenBank/DDBJ whole genome shotgun (WGS) entry which is preliminary data.</text>
</comment>
<gene>
    <name evidence="1" type="ORF">A2610_02850</name>
</gene>
<accession>A0A1F8E036</accession>
<protein>
    <recommendedName>
        <fullName evidence="3">Metallo-beta-lactamase domain-containing protein</fullName>
    </recommendedName>
</protein>
<dbReference type="SUPFAM" id="SSF56281">
    <property type="entry name" value="Metallo-hydrolase/oxidoreductase"/>
    <property type="match status" value="1"/>
</dbReference>
<organism evidence="1 2">
    <name type="scientific">Candidatus Wolfebacteria bacterium RIFOXYD1_FULL_48_65</name>
    <dbReference type="NCBI Taxonomy" id="1802561"/>
    <lineage>
        <taxon>Bacteria</taxon>
        <taxon>Candidatus Wolfeibacteriota</taxon>
    </lineage>
</organism>
<dbReference type="PANTHER" id="PTHR30619">
    <property type="entry name" value="DNA INTERNALIZATION/COMPETENCE PROTEIN COMEC/REC2"/>
    <property type="match status" value="1"/>
</dbReference>
<proteinExistence type="predicted"/>
<evidence type="ECO:0000313" key="1">
    <source>
        <dbReference type="EMBL" id="OGM94214.1"/>
    </source>
</evidence>
<evidence type="ECO:0008006" key="3">
    <source>
        <dbReference type="Google" id="ProtNLM"/>
    </source>
</evidence>
<name>A0A1F8E036_9BACT</name>
<reference evidence="1 2" key="1">
    <citation type="journal article" date="2016" name="Nat. Commun.">
        <title>Thousands of microbial genomes shed light on interconnected biogeochemical processes in an aquifer system.</title>
        <authorList>
            <person name="Anantharaman K."/>
            <person name="Brown C.T."/>
            <person name="Hug L.A."/>
            <person name="Sharon I."/>
            <person name="Castelle C.J."/>
            <person name="Probst A.J."/>
            <person name="Thomas B.C."/>
            <person name="Singh A."/>
            <person name="Wilkins M.J."/>
            <person name="Karaoz U."/>
            <person name="Brodie E.L."/>
            <person name="Williams K.H."/>
            <person name="Hubbard S.S."/>
            <person name="Banfield J.F."/>
        </authorList>
    </citation>
    <scope>NUCLEOTIDE SEQUENCE [LARGE SCALE GENOMIC DNA]</scope>
</reference>
<dbReference type="AlphaFoldDB" id="A0A1F8E036"/>